<reference evidence="2" key="1">
    <citation type="submission" date="2020-04" db="EMBL/GenBank/DDBJ databases">
        <title>A desert anoxygenic phototrophic bacterium fixes CO2 using RubisCO under aerobic conditions.</title>
        <authorList>
            <person name="Tang K."/>
        </authorList>
    </citation>
    <scope>NUCLEOTIDE SEQUENCE [LARGE SCALE GENOMIC DNA]</scope>
    <source>
        <strain evidence="2">MIMtkB3</strain>
    </source>
</reference>
<protein>
    <submittedName>
        <fullName evidence="2">Flagellar biosynthesis protein FlgG</fullName>
    </submittedName>
</protein>
<dbReference type="AlphaFoldDB" id="A0A858R9Z7"/>
<keyword evidence="2" id="KW-0966">Cell projection</keyword>
<feature type="region of interest" description="Disordered" evidence="1">
    <location>
        <begin position="37"/>
        <end position="64"/>
    </location>
</feature>
<keyword evidence="2" id="KW-0282">Flagellum</keyword>
<evidence type="ECO:0000313" key="2">
    <source>
        <dbReference type="EMBL" id="QJE74181.1"/>
    </source>
</evidence>
<gene>
    <name evidence="2" type="ORF">HHL28_14805</name>
</gene>
<accession>A0A858R9Z7</accession>
<keyword evidence="3" id="KW-1185">Reference proteome</keyword>
<proteinExistence type="predicted"/>
<dbReference type="Proteomes" id="UP000501891">
    <property type="component" value="Chromosome"/>
</dbReference>
<feature type="compositionally biased region" description="Low complexity" evidence="1">
    <location>
        <begin position="40"/>
        <end position="57"/>
    </location>
</feature>
<dbReference type="KEGG" id="acru:HHL28_14805"/>
<sequence>MGPAASISLSGAFAAGNRLGISAQNVANARSIGARPGVEGQLPYQPQAPAQQAVAGPDGQGLGTRVVARPVTPPFLAEFQPDSPSADAEGLVAAPNVDLAGERVEQLGSLRSYQANLAVLRAQGKMEREAMDILA</sequence>
<dbReference type="EMBL" id="CP051775">
    <property type="protein sequence ID" value="QJE74181.1"/>
    <property type="molecule type" value="Genomic_DNA"/>
</dbReference>
<evidence type="ECO:0000313" key="3">
    <source>
        <dbReference type="Proteomes" id="UP000501891"/>
    </source>
</evidence>
<keyword evidence="2" id="KW-0969">Cilium</keyword>
<name>A0A858R9Z7_9PROT</name>
<evidence type="ECO:0000256" key="1">
    <source>
        <dbReference type="SAM" id="MobiDB-lite"/>
    </source>
</evidence>
<organism evidence="2 3">
    <name type="scientific">Aerophototrophica crusticola</name>
    <dbReference type="NCBI Taxonomy" id="1709002"/>
    <lineage>
        <taxon>Bacteria</taxon>
        <taxon>Pseudomonadati</taxon>
        <taxon>Pseudomonadota</taxon>
        <taxon>Alphaproteobacteria</taxon>
        <taxon>Rhodospirillales</taxon>
        <taxon>Rhodospirillaceae</taxon>
        <taxon>Aerophototrophica</taxon>
    </lineage>
</organism>